<keyword evidence="2" id="KW-0040">ANK repeat</keyword>
<evidence type="ECO:0000313" key="4">
    <source>
        <dbReference type="Proteomes" id="UP001224775"/>
    </source>
</evidence>
<dbReference type="Pfam" id="PF13857">
    <property type="entry name" value="Ank_5"/>
    <property type="match status" value="1"/>
</dbReference>
<gene>
    <name evidence="3" type="ORF">QTG54_010863</name>
</gene>
<dbReference type="InterPro" id="IPR002110">
    <property type="entry name" value="Ankyrin_rpt"/>
</dbReference>
<proteinExistence type="predicted"/>
<evidence type="ECO:0000313" key="3">
    <source>
        <dbReference type="EMBL" id="KAK1738194.1"/>
    </source>
</evidence>
<sequence length="248" mass="27199">MSSTNAMKAIEILLEIIERQDWISFRSAALSNPAYFRAITKAIASCPECNGMTLLHAVVRCNPPLDVVGKMMEMCPYLPAAKDCLGRTPLHVAAGSAAAPRLIKLIAHAHPASCDAQDEDGKTPLHFACEASCELFENSTPTEQAPREVCHDTIRALLSESMYASTIEDLDEMNAVEYAIMSDAPLKTIQMLQKASCRSFETLQSQMQALSLSQRPRLTTPLRVSYKEDEIMSEGSTCVEEEKLATIA</sequence>
<dbReference type="PANTHER" id="PTHR24153:SF8">
    <property type="entry name" value="FORKED, ISOFORM F"/>
    <property type="match status" value="1"/>
</dbReference>
<reference evidence="3" key="1">
    <citation type="submission" date="2023-06" db="EMBL/GenBank/DDBJ databases">
        <title>Survivors Of The Sea: Transcriptome response of Skeletonema marinoi to long-term dormancy.</title>
        <authorList>
            <person name="Pinder M.I.M."/>
            <person name="Kourtchenko O."/>
            <person name="Robertson E.K."/>
            <person name="Larsson T."/>
            <person name="Maumus F."/>
            <person name="Osuna-Cruz C.M."/>
            <person name="Vancaester E."/>
            <person name="Stenow R."/>
            <person name="Vandepoele K."/>
            <person name="Ploug H."/>
            <person name="Bruchert V."/>
            <person name="Godhe A."/>
            <person name="Topel M."/>
        </authorList>
    </citation>
    <scope>NUCLEOTIDE SEQUENCE</scope>
    <source>
        <strain evidence="3">R05AC</strain>
    </source>
</reference>
<protein>
    <submittedName>
        <fullName evidence="3">Ankyrin repeat domain-containing protein</fullName>
    </submittedName>
</protein>
<dbReference type="AlphaFoldDB" id="A0AAD9D9T9"/>
<accession>A0AAD9D9T9</accession>
<dbReference type="SUPFAM" id="SSF48403">
    <property type="entry name" value="Ankyrin repeat"/>
    <property type="match status" value="1"/>
</dbReference>
<dbReference type="GO" id="GO:0051015">
    <property type="term" value="F:actin filament binding"/>
    <property type="evidence" value="ECO:0007669"/>
    <property type="project" value="TreeGrafter"/>
</dbReference>
<dbReference type="EMBL" id="JATAAI010000021">
    <property type="protein sequence ID" value="KAK1738194.1"/>
    <property type="molecule type" value="Genomic_DNA"/>
</dbReference>
<comment type="caution">
    <text evidence="3">The sequence shown here is derived from an EMBL/GenBank/DDBJ whole genome shotgun (WGS) entry which is preliminary data.</text>
</comment>
<dbReference type="GO" id="GO:0005737">
    <property type="term" value="C:cytoplasm"/>
    <property type="evidence" value="ECO:0007669"/>
    <property type="project" value="TreeGrafter"/>
</dbReference>
<dbReference type="InterPro" id="IPR052420">
    <property type="entry name" value="Espin/Espin-like"/>
</dbReference>
<dbReference type="Gene3D" id="1.25.40.20">
    <property type="entry name" value="Ankyrin repeat-containing domain"/>
    <property type="match status" value="1"/>
</dbReference>
<dbReference type="InterPro" id="IPR036770">
    <property type="entry name" value="Ankyrin_rpt-contain_sf"/>
</dbReference>
<dbReference type="PANTHER" id="PTHR24153">
    <property type="entry name" value="ESPIN"/>
    <property type="match status" value="1"/>
</dbReference>
<keyword evidence="4" id="KW-1185">Reference proteome</keyword>
<evidence type="ECO:0000256" key="1">
    <source>
        <dbReference type="ARBA" id="ARBA00022737"/>
    </source>
</evidence>
<evidence type="ECO:0000256" key="2">
    <source>
        <dbReference type="ARBA" id="ARBA00023043"/>
    </source>
</evidence>
<name>A0AAD9D9T9_9STRA</name>
<dbReference type="GO" id="GO:0051017">
    <property type="term" value="P:actin filament bundle assembly"/>
    <property type="evidence" value="ECO:0007669"/>
    <property type="project" value="TreeGrafter"/>
</dbReference>
<keyword evidence="1" id="KW-0677">Repeat</keyword>
<organism evidence="3 4">
    <name type="scientific">Skeletonema marinoi</name>
    <dbReference type="NCBI Taxonomy" id="267567"/>
    <lineage>
        <taxon>Eukaryota</taxon>
        <taxon>Sar</taxon>
        <taxon>Stramenopiles</taxon>
        <taxon>Ochrophyta</taxon>
        <taxon>Bacillariophyta</taxon>
        <taxon>Coscinodiscophyceae</taxon>
        <taxon>Thalassiosirophycidae</taxon>
        <taxon>Thalassiosirales</taxon>
        <taxon>Skeletonemataceae</taxon>
        <taxon>Skeletonema</taxon>
        <taxon>Skeletonema marinoi-dohrnii complex</taxon>
    </lineage>
</organism>
<dbReference type="Proteomes" id="UP001224775">
    <property type="component" value="Unassembled WGS sequence"/>
</dbReference>